<proteinExistence type="predicted"/>
<dbReference type="RefSeq" id="WP_117899035.1">
    <property type="nucleotide sequence ID" value="NZ_CAUCXX010000027.1"/>
</dbReference>
<dbReference type="AlphaFoldDB" id="A0AAW4U914"/>
<dbReference type="Proteomes" id="UP001198190">
    <property type="component" value="Unassembled WGS sequence"/>
</dbReference>
<comment type="caution">
    <text evidence="2">The sequence shown here is derived from an EMBL/GenBank/DDBJ whole genome shotgun (WGS) entry which is preliminary data.</text>
</comment>
<sequence length="423" mass="47087">MDIFSKLLNEVKIPKFVKINYTIKQSKIEDPAYEVKRVINERNIFNEIKKGDSVCIACGSREISNLAIIVKSIVEEVKKQGGIPFIIPAMGSHGGAEAKGQEEILLGYGLNEEYVGAPIKSSMETVDAGYTKTNYLVQIDKYASQADWIIPVGRIKPHTAFHGKIESGLMKMLVIGMGKQYGASICHSMGFDNMSQNIQDFAEVIIKKYPNIRAIGIIENAFHQTYKIVAVPADCIANEEPQYLEEARSLMIKIPFEKVDIIFIDEIGKDISGAGADTNVIGRSPLMGRWKPNADTIAVFDLTEASHGNVTGIGNADVTTKRLYDKFNMENTYPNCITNHFPKAVNMPPVMPNDKLAMKFAIDLTYKANKEIGPRIVWIKNTLKMNEFWITENLIDEANSIEGLKVVSEARDVLFDVDGNVIK</sequence>
<dbReference type="GO" id="GO:0050043">
    <property type="term" value="F:lactate racemase activity"/>
    <property type="evidence" value="ECO:0007669"/>
    <property type="project" value="InterPro"/>
</dbReference>
<accession>A0AAW4U914</accession>
<protein>
    <submittedName>
        <fullName evidence="2">Lactate racemase domain-containing protein</fullName>
    </submittedName>
</protein>
<dbReference type="Pfam" id="PF09861">
    <property type="entry name" value="Lar_N"/>
    <property type="match status" value="1"/>
</dbReference>
<dbReference type="Gene3D" id="3.40.50.11440">
    <property type="match status" value="1"/>
</dbReference>
<gene>
    <name evidence="2" type="ORF">LIY65_11280</name>
</gene>
<reference evidence="2" key="1">
    <citation type="submission" date="2021-10" db="EMBL/GenBank/DDBJ databases">
        <title>Collection of gut derived symbiotic bacterial strains cultured from healthy donors.</title>
        <authorList>
            <person name="Lin H."/>
            <person name="Littmann E."/>
            <person name="Claire K."/>
            <person name="Pamer E."/>
        </authorList>
    </citation>
    <scope>NUCLEOTIDE SEQUENCE</scope>
    <source>
        <strain evidence="2">MSK.7.16</strain>
    </source>
</reference>
<organism evidence="2 3">
    <name type="scientific">Megamonas funiformis</name>
    <dbReference type="NCBI Taxonomy" id="437897"/>
    <lineage>
        <taxon>Bacteria</taxon>
        <taxon>Bacillati</taxon>
        <taxon>Bacillota</taxon>
        <taxon>Negativicutes</taxon>
        <taxon>Selenomonadales</taxon>
        <taxon>Selenomonadaceae</taxon>
        <taxon>Megamonas</taxon>
    </lineage>
</organism>
<name>A0AAW4U914_9FIRM</name>
<feature type="domain" description="LarA-like N-terminal" evidence="1">
    <location>
        <begin position="26"/>
        <end position="178"/>
    </location>
</feature>
<dbReference type="EMBL" id="JAJCGD010000045">
    <property type="protein sequence ID" value="MCB6829269.1"/>
    <property type="molecule type" value="Genomic_DNA"/>
</dbReference>
<evidence type="ECO:0000259" key="1">
    <source>
        <dbReference type="Pfam" id="PF09861"/>
    </source>
</evidence>
<evidence type="ECO:0000313" key="2">
    <source>
        <dbReference type="EMBL" id="MCB6829269.1"/>
    </source>
</evidence>
<dbReference type="InterPro" id="IPR018657">
    <property type="entry name" value="LarA-like_N"/>
</dbReference>
<evidence type="ECO:0000313" key="3">
    <source>
        <dbReference type="Proteomes" id="UP001198190"/>
    </source>
</evidence>